<accession>A0A5F1Y8X3</accession>
<reference evidence="3" key="1">
    <citation type="journal article" date="2019" name="PLoS Negl. Trop. Dis.">
        <title>Revisiting the worldwide diversity of Leptospira species in the environment.</title>
        <authorList>
            <person name="Vincent A.T."/>
            <person name="Schiettekatte O."/>
            <person name="Bourhy P."/>
            <person name="Veyrier F.J."/>
            <person name="Picardeau M."/>
        </authorList>
    </citation>
    <scope>NUCLEOTIDE SEQUENCE [LARGE SCALE GENOMIC DNA]</scope>
    <source>
        <strain evidence="3">201800299</strain>
    </source>
</reference>
<organism evidence="3 4">
    <name type="scientific">Leptospira gomenensis</name>
    <dbReference type="NCBI Taxonomy" id="2484974"/>
    <lineage>
        <taxon>Bacteria</taxon>
        <taxon>Pseudomonadati</taxon>
        <taxon>Spirochaetota</taxon>
        <taxon>Spirochaetia</taxon>
        <taxon>Leptospirales</taxon>
        <taxon>Leptospiraceae</taxon>
        <taxon>Leptospira</taxon>
    </lineage>
</organism>
<keyword evidence="4" id="KW-1185">Reference proteome</keyword>
<protein>
    <submittedName>
        <fullName evidence="3">Uncharacterized protein</fullName>
    </submittedName>
</protein>
<feature type="region of interest" description="Disordered" evidence="1">
    <location>
        <begin position="1"/>
        <end position="27"/>
    </location>
</feature>
<evidence type="ECO:0000313" key="3">
    <source>
        <dbReference type="EMBL" id="TGK31820.1"/>
    </source>
</evidence>
<dbReference type="EMBL" id="RQFA01000061">
    <property type="protein sequence ID" value="TGK31820.1"/>
    <property type="molecule type" value="Genomic_DNA"/>
</dbReference>
<evidence type="ECO:0000256" key="1">
    <source>
        <dbReference type="SAM" id="MobiDB-lite"/>
    </source>
</evidence>
<keyword evidence="2" id="KW-1133">Transmembrane helix</keyword>
<sequence length="254" mass="30408">MDPVEKAVHEKRKLEKQDRDLRARERKREERNRKFQEIIESFSGSFFGSKPFLSFRSYCRFFLADYWIFNYTVVGLLSVLGIPTFYVTCVVPEFFHEPVVQFFFYLFPAMVLAEWFRYLNFHRRLKRIGFPIFGYDVLYRHDEFEYYKWFEIEVRISAVKNEAAIRALLESFCIRAKRFFYPHDIESADLRKSWKYGTLSVTGSANSRLILFLLRYLFLRLDQLNRFERSVGSVEVAILSGPVVAEARSNQSYD</sequence>
<keyword evidence="2" id="KW-0812">Transmembrane</keyword>
<feature type="transmembrane region" description="Helical" evidence="2">
    <location>
        <begin position="99"/>
        <end position="119"/>
    </location>
</feature>
<name>A0A5F1Y8X3_9LEPT</name>
<evidence type="ECO:0000313" key="4">
    <source>
        <dbReference type="Proteomes" id="UP000298277"/>
    </source>
</evidence>
<proteinExistence type="predicted"/>
<comment type="caution">
    <text evidence="3">The sequence shown here is derived from an EMBL/GenBank/DDBJ whole genome shotgun (WGS) entry which is preliminary data.</text>
</comment>
<gene>
    <name evidence="3" type="ORF">EHQ17_13705</name>
</gene>
<dbReference type="OrthoDB" id="345867at2"/>
<dbReference type="Proteomes" id="UP000298277">
    <property type="component" value="Unassembled WGS sequence"/>
</dbReference>
<evidence type="ECO:0000256" key="2">
    <source>
        <dbReference type="SAM" id="Phobius"/>
    </source>
</evidence>
<dbReference type="RefSeq" id="WP_135592246.1">
    <property type="nucleotide sequence ID" value="NZ_RQEZ01000104.1"/>
</dbReference>
<dbReference type="AlphaFoldDB" id="A0A5F1Y8X3"/>
<feature type="transmembrane region" description="Helical" evidence="2">
    <location>
        <begin position="66"/>
        <end position="87"/>
    </location>
</feature>
<keyword evidence="2" id="KW-0472">Membrane</keyword>